<keyword evidence="4 10" id="KW-0378">Hydrolase</keyword>
<dbReference type="PANTHER" id="PTHR30255:SF2">
    <property type="entry name" value="SINGLE-STRANDED-DNA-SPECIFIC EXONUCLEASE RECJ"/>
    <property type="match status" value="1"/>
</dbReference>
<dbReference type="InterPro" id="IPR041122">
    <property type="entry name" value="RecJ_OB"/>
</dbReference>
<proteinExistence type="inferred from homology"/>
<sequence>MLSSKYNWKLKQNNINGDAVNQLASELGLEPLVVKLMFERGYDDADKIKHYLNPDTSDLNDPFLMHDMQKAVDRIDAAIEKGEQITVYGDYDADGLTSTSILYETLVEMGADVRYYIPNRFKDGYGPNIKAFQKIIDSGTSLIVTVDNGVAGFDAIEEANKLGCDVIITDHHELPQKLPNAYAIVHAQLGEHTYPFQYLSGAGVAFKLATALMDEIPQDKLDLAAIGTVADLVSLTGENRALVQFGLNVIHLTVRPGLKALIKRAGIDLDQVDEQDIGFNIAPRLNALGRMGDANMGVDLLTTVDDDQANELAKKTEKKNDQRKLLVSSITDEAIEQASLPKNRDRETLLIVGKNWHTGVLGIAASRVKDKFHKPTVVVSIDDKNQTAKGSGRSVKGFDLFKALDGERDLMDAFGGHAMAVGLTVPAANLDKLAKQFEQSAANQQVDLTQKPTLKIDFKVTPDEIDQKLFQQIQTLSPFGTDNECPRFDVEPVTLTNVQAIGKSQDHLKFQLVGEHSRIPAIDFGMGETASEVSLLSANVNVAGTLNENEWKGHTNIQLMVDDLKVDGTVVLDKRTTRLTKSMFANDGTYIFFNSKLYQQLKTYVGPHSQTLLASSVNKDISDGAVYIVDCPETLDEFKKLVNHLKNPKIILYLYKKNHILSLGMPERSQYAKLFKFVETNKNVKISDNIRSVAQHLQVPANILVFMLQVFNELGFITIQNGILNGISNPDKQNLSTSPTYQLREEQLKVEDALFNVSPSDLVKIVNGIGN</sequence>
<dbReference type="PATRIC" id="fig|1614.7.peg.1042"/>
<keyword evidence="3" id="KW-0540">Nuclease</keyword>
<dbReference type="InterPro" id="IPR004610">
    <property type="entry name" value="RecJ"/>
</dbReference>
<keyword evidence="5 10" id="KW-0269">Exonuclease</keyword>
<dbReference type="InterPro" id="IPR038763">
    <property type="entry name" value="DHH_sf"/>
</dbReference>
<dbReference type="NCBIfam" id="TIGR00644">
    <property type="entry name" value="recJ"/>
    <property type="match status" value="1"/>
</dbReference>
<dbReference type="Pfam" id="PF17768">
    <property type="entry name" value="RecJ_OB"/>
    <property type="match status" value="1"/>
</dbReference>
<dbReference type="RefSeq" id="WP_039144850.1">
    <property type="nucleotide sequence ID" value="NZ_JOJZ01000021.1"/>
</dbReference>
<dbReference type="Gene3D" id="3.90.1640.30">
    <property type="match status" value="1"/>
</dbReference>
<evidence type="ECO:0000259" key="8">
    <source>
        <dbReference type="Pfam" id="PF10141"/>
    </source>
</evidence>
<dbReference type="GeneID" id="74913760"/>
<dbReference type="GO" id="GO:0006310">
    <property type="term" value="P:DNA recombination"/>
    <property type="evidence" value="ECO:0007669"/>
    <property type="project" value="InterPro"/>
</dbReference>
<protein>
    <recommendedName>
        <fullName evidence="2">Single-stranded-DNA-specific exonuclease RecJ</fullName>
    </recommendedName>
</protein>
<evidence type="ECO:0000256" key="5">
    <source>
        <dbReference type="ARBA" id="ARBA00022839"/>
    </source>
</evidence>
<feature type="domain" description="DHHA1" evidence="7">
    <location>
        <begin position="352"/>
        <end position="441"/>
    </location>
</feature>
<dbReference type="PANTHER" id="PTHR30255">
    <property type="entry name" value="SINGLE-STRANDED-DNA-SPECIFIC EXONUCLEASE RECJ"/>
    <property type="match status" value="1"/>
</dbReference>
<evidence type="ECO:0000259" key="9">
    <source>
        <dbReference type="Pfam" id="PF17768"/>
    </source>
</evidence>
<accession>A0A0C1Q048</accession>
<dbReference type="Proteomes" id="UP000031397">
    <property type="component" value="Unassembled WGS sequence"/>
</dbReference>
<dbReference type="InterPro" id="IPR001667">
    <property type="entry name" value="DDH_dom"/>
</dbReference>
<organism evidence="10 11">
    <name type="scientific">Fructilactobacillus fructivorans</name>
    <dbReference type="NCBI Taxonomy" id="1614"/>
    <lineage>
        <taxon>Bacteria</taxon>
        <taxon>Bacillati</taxon>
        <taxon>Bacillota</taxon>
        <taxon>Bacilli</taxon>
        <taxon>Lactobacillales</taxon>
        <taxon>Lactobacillaceae</taxon>
        <taxon>Fructilactobacillus</taxon>
    </lineage>
</organism>
<evidence type="ECO:0000256" key="4">
    <source>
        <dbReference type="ARBA" id="ARBA00022801"/>
    </source>
</evidence>
<evidence type="ECO:0000313" key="11">
    <source>
        <dbReference type="Proteomes" id="UP000031397"/>
    </source>
</evidence>
<evidence type="ECO:0000256" key="1">
    <source>
        <dbReference type="ARBA" id="ARBA00005915"/>
    </source>
</evidence>
<evidence type="ECO:0000256" key="2">
    <source>
        <dbReference type="ARBA" id="ARBA00019841"/>
    </source>
</evidence>
<keyword evidence="11" id="KW-1185">Reference proteome</keyword>
<dbReference type="EMBL" id="JOJZ01000021">
    <property type="protein sequence ID" value="KID41253.1"/>
    <property type="molecule type" value="Genomic_DNA"/>
</dbReference>
<evidence type="ECO:0000259" key="7">
    <source>
        <dbReference type="Pfam" id="PF02272"/>
    </source>
</evidence>
<dbReference type="SUPFAM" id="SSF64182">
    <property type="entry name" value="DHH phosphoesterases"/>
    <property type="match status" value="1"/>
</dbReference>
<dbReference type="InterPro" id="IPR018779">
    <property type="entry name" value="RecJ_C"/>
</dbReference>
<reference evidence="10 11" key="1">
    <citation type="submission" date="2014-06" db="EMBL/GenBank/DDBJ databases">
        <title>Functional and comparative genomic analyses of the Drosophila gut microbiota identify candidate symbiosis factors.</title>
        <authorList>
            <person name="Newell P.D."/>
            <person name="Chaston J.M."/>
            <person name="Douglas A.E."/>
        </authorList>
    </citation>
    <scope>NUCLEOTIDE SEQUENCE [LARGE SCALE GENOMIC DNA]</scope>
    <source>
        <strain evidence="10 11">DmCS_002</strain>
    </source>
</reference>
<dbReference type="GO" id="GO:0003676">
    <property type="term" value="F:nucleic acid binding"/>
    <property type="evidence" value="ECO:0007669"/>
    <property type="project" value="InterPro"/>
</dbReference>
<dbReference type="OrthoDB" id="9809852at2"/>
<dbReference type="AlphaFoldDB" id="A0A0C1Q048"/>
<dbReference type="InterPro" id="IPR003156">
    <property type="entry name" value="DHHA1_dom"/>
</dbReference>
<evidence type="ECO:0000313" key="10">
    <source>
        <dbReference type="EMBL" id="KID41253.1"/>
    </source>
</evidence>
<dbReference type="GO" id="GO:0008409">
    <property type="term" value="F:5'-3' exonuclease activity"/>
    <property type="evidence" value="ECO:0007669"/>
    <property type="project" value="InterPro"/>
</dbReference>
<dbReference type="Pfam" id="PF10141">
    <property type="entry name" value="ssDNA-exonuc_C"/>
    <property type="match status" value="1"/>
</dbReference>
<feature type="domain" description="Single-stranded-DNA-specific exonuclease RecJ C-terminal" evidence="8">
    <location>
        <begin position="571"/>
        <end position="762"/>
    </location>
</feature>
<dbReference type="Pfam" id="PF01368">
    <property type="entry name" value="DHH"/>
    <property type="match status" value="1"/>
</dbReference>
<evidence type="ECO:0000259" key="6">
    <source>
        <dbReference type="Pfam" id="PF01368"/>
    </source>
</evidence>
<dbReference type="Gene3D" id="3.10.310.30">
    <property type="match status" value="1"/>
</dbReference>
<feature type="domain" description="RecJ OB" evidence="9">
    <location>
        <begin position="456"/>
        <end position="563"/>
    </location>
</feature>
<name>A0A0C1Q048_9LACO</name>
<gene>
    <name evidence="10" type="ORF">LfDm3_1098</name>
</gene>
<feature type="domain" description="DDH" evidence="6">
    <location>
        <begin position="84"/>
        <end position="228"/>
    </location>
</feature>
<comment type="similarity">
    <text evidence="1">Belongs to the RecJ family.</text>
</comment>
<dbReference type="Pfam" id="PF02272">
    <property type="entry name" value="DHHA1"/>
    <property type="match status" value="1"/>
</dbReference>
<comment type="caution">
    <text evidence="10">The sequence shown here is derived from an EMBL/GenBank/DDBJ whole genome shotgun (WGS) entry which is preliminary data.</text>
</comment>
<evidence type="ECO:0000256" key="3">
    <source>
        <dbReference type="ARBA" id="ARBA00022722"/>
    </source>
</evidence>
<dbReference type="GO" id="GO:0006281">
    <property type="term" value="P:DNA repair"/>
    <property type="evidence" value="ECO:0007669"/>
    <property type="project" value="InterPro"/>
</dbReference>
<dbReference type="InterPro" id="IPR051673">
    <property type="entry name" value="SSDNA_exonuclease_RecJ"/>
</dbReference>